<protein>
    <submittedName>
        <fullName evidence="2">Uncharacterized protein</fullName>
    </submittedName>
</protein>
<name>A0A6N9TLD3_9ALTE</name>
<keyword evidence="1" id="KW-0812">Transmembrane</keyword>
<keyword evidence="3" id="KW-1185">Reference proteome</keyword>
<keyword evidence="1" id="KW-1133">Transmembrane helix</keyword>
<accession>A0A6N9TLD3</accession>
<proteinExistence type="predicted"/>
<evidence type="ECO:0000313" key="3">
    <source>
        <dbReference type="Proteomes" id="UP000471381"/>
    </source>
</evidence>
<dbReference type="EMBL" id="JAAAWO010000005">
    <property type="protein sequence ID" value="NDW15488.1"/>
    <property type="molecule type" value="Genomic_DNA"/>
</dbReference>
<keyword evidence="1" id="KW-0472">Membrane</keyword>
<evidence type="ECO:0000313" key="2">
    <source>
        <dbReference type="EMBL" id="NDW15488.1"/>
    </source>
</evidence>
<sequence>MAKSITVLPETEHEYLTITGKISVVIAVFLFAQLWSEIVTGTDSVVNWILDLTLFASVIYCIVLSVKSMKFAKHITRMGYWTLKFNDEYVDHVSSASLRATCHIMVVGAIFLAYSGDNRWFVELIAPFGLRDAIQMLLGLAVATHGALILWNLREEEHREEEHFDEERGEEVIDE</sequence>
<organism evidence="2 3">
    <name type="scientific">Alteromonas genovensis</name>
    <dbReference type="NCBI Taxonomy" id="471225"/>
    <lineage>
        <taxon>Bacteria</taxon>
        <taxon>Pseudomonadati</taxon>
        <taxon>Pseudomonadota</taxon>
        <taxon>Gammaproteobacteria</taxon>
        <taxon>Alteromonadales</taxon>
        <taxon>Alteromonadaceae</taxon>
        <taxon>Alteromonas/Salinimonas group</taxon>
        <taxon>Alteromonas</taxon>
    </lineage>
</organism>
<dbReference type="RefSeq" id="WP_163106199.1">
    <property type="nucleotide sequence ID" value="NZ_JAAAWO010000005.1"/>
</dbReference>
<feature type="transmembrane region" description="Helical" evidence="1">
    <location>
        <begin position="48"/>
        <end position="68"/>
    </location>
</feature>
<dbReference type="Proteomes" id="UP000471381">
    <property type="component" value="Unassembled WGS sequence"/>
</dbReference>
<evidence type="ECO:0000256" key="1">
    <source>
        <dbReference type="SAM" id="Phobius"/>
    </source>
</evidence>
<reference evidence="2 3" key="1">
    <citation type="submission" date="2020-01" db="EMBL/GenBank/DDBJ databases">
        <title>Genomes of bacteria type strains.</title>
        <authorList>
            <person name="Chen J."/>
            <person name="Zhu S."/>
            <person name="Yang J."/>
        </authorList>
    </citation>
    <scope>NUCLEOTIDE SEQUENCE [LARGE SCALE GENOMIC DNA]</scope>
    <source>
        <strain evidence="2 3">LMG 24078</strain>
    </source>
</reference>
<feature type="transmembrane region" description="Helical" evidence="1">
    <location>
        <begin position="15"/>
        <end position="36"/>
    </location>
</feature>
<gene>
    <name evidence="2" type="ORF">GTQ48_08140</name>
</gene>
<comment type="caution">
    <text evidence="2">The sequence shown here is derived from an EMBL/GenBank/DDBJ whole genome shotgun (WGS) entry which is preliminary data.</text>
</comment>
<dbReference type="AlphaFoldDB" id="A0A6N9TLD3"/>